<accession>A0A0A1W2U8</accession>
<feature type="transmembrane region" description="Helical" evidence="1">
    <location>
        <begin position="119"/>
        <end position="137"/>
    </location>
</feature>
<dbReference type="InterPro" id="IPR025067">
    <property type="entry name" value="DUF4079"/>
</dbReference>
<evidence type="ECO:0000256" key="1">
    <source>
        <dbReference type="SAM" id="Phobius"/>
    </source>
</evidence>
<evidence type="ECO:0000313" key="2">
    <source>
        <dbReference type="EMBL" id="GAL95846.1"/>
    </source>
</evidence>
<dbReference type="Pfam" id="PF13301">
    <property type="entry name" value="DUF4079"/>
    <property type="match status" value="1"/>
</dbReference>
<keyword evidence="1" id="KW-1133">Transmembrane helix</keyword>
<feature type="transmembrane region" description="Helical" evidence="1">
    <location>
        <begin position="12"/>
        <end position="32"/>
    </location>
</feature>
<dbReference type="Proteomes" id="UP000030321">
    <property type="component" value="Unassembled WGS sequence"/>
</dbReference>
<proteinExistence type="predicted"/>
<name>A0A0A1W2U8_MICAE</name>
<comment type="caution">
    <text evidence="2">The sequence shown here is derived from an EMBL/GenBank/DDBJ whole genome shotgun (WGS) entry which is preliminary data.</text>
</comment>
<evidence type="ECO:0008006" key="4">
    <source>
        <dbReference type="Google" id="ProtNLM"/>
    </source>
</evidence>
<feature type="transmembrane region" description="Helical" evidence="1">
    <location>
        <begin position="87"/>
        <end position="107"/>
    </location>
</feature>
<sequence length="145" mass="15955">MNLPSFLWLWKIAAWSMGFTLFAYFLLAVSGVNMGYRRLAGQSRPKWLRPFHLLSGLIMVALVLILLGIGLVGTIGHYGSLGHSSHLIAGLSVVFLVFVSAISGLNITTRPPLARSLHIGTNLLLFLGFLFVTLTGWDVVQKYLQ</sequence>
<protein>
    <recommendedName>
        <fullName evidence="4">DUF4079 domain-containing protein</fullName>
    </recommendedName>
</protein>
<dbReference type="EMBL" id="BBPA01000076">
    <property type="protein sequence ID" value="GAL95846.1"/>
    <property type="molecule type" value="Genomic_DNA"/>
</dbReference>
<organism evidence="2 3">
    <name type="scientific">Microcystis aeruginosa NIES-44</name>
    <dbReference type="NCBI Taxonomy" id="449439"/>
    <lineage>
        <taxon>Bacteria</taxon>
        <taxon>Bacillati</taxon>
        <taxon>Cyanobacteriota</taxon>
        <taxon>Cyanophyceae</taxon>
        <taxon>Oscillatoriophycideae</taxon>
        <taxon>Chroococcales</taxon>
        <taxon>Microcystaceae</taxon>
        <taxon>Microcystis</taxon>
    </lineage>
</organism>
<feature type="transmembrane region" description="Helical" evidence="1">
    <location>
        <begin position="53"/>
        <end position="75"/>
    </location>
</feature>
<keyword evidence="1" id="KW-0812">Transmembrane</keyword>
<reference evidence="3" key="1">
    <citation type="journal article" date="2015" name="Genome">
        <title>Whole Genome Sequence of the Non-Microcystin-Producing Microcystis aeruginosa Strain NIES-44.</title>
        <authorList>
            <person name="Okano K."/>
            <person name="Miyata N."/>
            <person name="Ozaki Y."/>
        </authorList>
    </citation>
    <scope>NUCLEOTIDE SEQUENCE [LARGE SCALE GENOMIC DNA]</scope>
    <source>
        <strain evidence="3">NIES-44</strain>
    </source>
</reference>
<dbReference type="AlphaFoldDB" id="A0A0A1W2U8"/>
<dbReference type="RefSeq" id="WP_045362843.1">
    <property type="nucleotide sequence ID" value="NZ_BBPA01000076.1"/>
</dbReference>
<evidence type="ECO:0000313" key="3">
    <source>
        <dbReference type="Proteomes" id="UP000030321"/>
    </source>
</evidence>
<gene>
    <name evidence="2" type="ORF">N44_04702</name>
</gene>
<keyword evidence="1" id="KW-0472">Membrane</keyword>